<keyword evidence="1" id="KW-0812">Transmembrane</keyword>
<keyword evidence="1" id="KW-1133">Transmembrane helix</keyword>
<evidence type="ECO:0000256" key="1">
    <source>
        <dbReference type="SAM" id="Phobius"/>
    </source>
</evidence>
<protein>
    <submittedName>
        <fullName evidence="2">Uncharacterized protein</fullName>
    </submittedName>
</protein>
<name>A0ABD6IDL8_MESHY</name>
<accession>A0ABD6IDL8</accession>
<evidence type="ECO:0000313" key="2">
    <source>
        <dbReference type="EMBL" id="MXR43518.1"/>
    </source>
</evidence>
<dbReference type="EMBL" id="QQQW01000003">
    <property type="protein sequence ID" value="MXR43518.1"/>
    <property type="molecule type" value="Genomic_DNA"/>
</dbReference>
<comment type="caution">
    <text evidence="2">The sequence shown here is derived from an EMBL/GenBank/DDBJ whole genome shotgun (WGS) entry which is preliminary data.</text>
</comment>
<feature type="transmembrane region" description="Helical" evidence="1">
    <location>
        <begin position="6"/>
        <end position="28"/>
    </location>
</feature>
<evidence type="ECO:0000313" key="3">
    <source>
        <dbReference type="Proteomes" id="UP001193384"/>
    </source>
</evidence>
<reference evidence="2 3" key="1">
    <citation type="submission" date="2018-07" db="EMBL/GenBank/DDBJ databases">
        <title>Genetic characterization of Mycoplasma hyopneumoniae, M. hyorhinis and M. flocculare isolates through whole genome sequencing analysis: comparative analysis of sequence types and putative genes involved in virulence.</title>
        <authorList>
            <person name="Fourour S."/>
            <person name="Lucas P."/>
            <person name="Touzain F."/>
            <person name="Tocqueville V."/>
            <person name="Kempf I."/>
            <person name="Marois-Crehan C."/>
        </authorList>
    </citation>
    <scope>NUCLEOTIDE SEQUENCE [LARGE SCALE GENOMIC DNA]</scope>
    <source>
        <strain evidence="2 3">MHR389</strain>
    </source>
</reference>
<organism evidence="2 3">
    <name type="scientific">Mesomycoplasma hyorhinis</name>
    <name type="common">Mycoplasma hyorhinis</name>
    <dbReference type="NCBI Taxonomy" id="2100"/>
    <lineage>
        <taxon>Bacteria</taxon>
        <taxon>Bacillati</taxon>
        <taxon>Mycoplasmatota</taxon>
        <taxon>Mycoplasmoidales</taxon>
        <taxon>Metamycoplasmataceae</taxon>
        <taxon>Mesomycoplasma</taxon>
    </lineage>
</organism>
<keyword evidence="1" id="KW-0472">Membrane</keyword>
<proteinExistence type="predicted"/>
<dbReference type="Proteomes" id="UP001193384">
    <property type="component" value="Unassembled WGS sequence"/>
</dbReference>
<gene>
    <name evidence="2" type="ORF">DR101_00920</name>
</gene>
<dbReference type="AlphaFoldDB" id="A0ABD6IDL8"/>
<sequence>MSIEWIYLIFFVFILIIIVLLLLSLYFFKKIQMNSFFMIPFVYDGRKARIKIKDGYFLEYAKFISKSNPLVFGDWVLFSDFIALFGNKNLQILKDAFSKWNNYKNNFVIEFSNQHDNKKQLQNFKLHFEDTKNEKNKEKTFILTSIIQKPIFDYFFIQKFKQKKHKKMIKNDFVFNSNTKKNIVFLNFKLKKSLANLEEKEALFEQFYWFNMFSLRGLKYVIFKKDVLTLQFEFSKKKSFENYVEKLFSIFLKNKYKFFYKYISAFVSKNREDLKYLNIKIEYTFKEIEKQTKTTLFLDLKGFNNSNLANDFNLLESKKEDKIITNFDKIKITSLNTFKNLDHKTTDQKIYSFSYLDSQLTKFEKEQLTYNSYLEQFHHEGEPYILLLEQEMFIFLLKKEKINYKLKYLINVDNFNSIKNIIFQQKQKDPEFVQNINIGFVLNEINSIDFLNIAILNPTFIFLNKEKFQKLDNPKINILVQSLFSFLKKKRINLYCGLPNKEFEKYYEKLGVNYFY</sequence>